<dbReference type="GO" id="GO:0006364">
    <property type="term" value="P:rRNA processing"/>
    <property type="evidence" value="ECO:0007669"/>
    <property type="project" value="InterPro"/>
</dbReference>
<evidence type="ECO:0000313" key="8">
    <source>
        <dbReference type="EMBL" id="KAK2570355.1"/>
    </source>
</evidence>
<comment type="cofactor">
    <cofactor evidence="1">
        <name>Zn(2+)</name>
        <dbReference type="ChEBI" id="CHEBI:29105"/>
    </cofactor>
</comment>
<evidence type="ECO:0000256" key="3">
    <source>
        <dbReference type="ARBA" id="ARBA00022722"/>
    </source>
</evidence>
<dbReference type="PROSITE" id="PS01306">
    <property type="entry name" value="UPF0054"/>
    <property type="match status" value="1"/>
</dbReference>
<dbReference type="Gene3D" id="3.40.390.30">
    <property type="entry name" value="Metalloproteases ('zincins'), catalytic domain"/>
    <property type="match status" value="1"/>
</dbReference>
<dbReference type="PANTHER" id="PTHR46986">
    <property type="entry name" value="ENDORIBONUCLEASE YBEY, CHLOROPLASTIC"/>
    <property type="match status" value="1"/>
</dbReference>
<dbReference type="GO" id="GO:0004222">
    <property type="term" value="F:metalloendopeptidase activity"/>
    <property type="evidence" value="ECO:0007669"/>
    <property type="project" value="InterPro"/>
</dbReference>
<evidence type="ECO:0000256" key="4">
    <source>
        <dbReference type="ARBA" id="ARBA00022723"/>
    </source>
</evidence>
<evidence type="ECO:0000256" key="2">
    <source>
        <dbReference type="ARBA" id="ARBA00010875"/>
    </source>
</evidence>
<dbReference type="InterPro" id="IPR002036">
    <property type="entry name" value="YbeY"/>
</dbReference>
<gene>
    <name evidence="8" type="ORF">P5673_005150</name>
</gene>
<dbReference type="EMBL" id="JARQWQ010000008">
    <property type="protein sequence ID" value="KAK2570355.1"/>
    <property type="molecule type" value="Genomic_DNA"/>
</dbReference>
<protein>
    <submittedName>
        <fullName evidence="8">Endoribonuclease YbeY</fullName>
    </submittedName>
</protein>
<keyword evidence="4" id="KW-0479">Metal-binding</keyword>
<reference evidence="8" key="1">
    <citation type="journal article" date="2023" name="G3 (Bethesda)">
        <title>Whole genome assembly and annotation of the endangered Caribbean coral Acropora cervicornis.</title>
        <authorList>
            <person name="Selwyn J.D."/>
            <person name="Vollmer S.V."/>
        </authorList>
    </citation>
    <scope>NUCLEOTIDE SEQUENCE</scope>
    <source>
        <strain evidence="8">K2</strain>
    </source>
</reference>
<accession>A0AAD9R074</accession>
<dbReference type="GO" id="GO:0004519">
    <property type="term" value="F:endonuclease activity"/>
    <property type="evidence" value="ECO:0007669"/>
    <property type="project" value="UniProtKB-KW"/>
</dbReference>
<dbReference type="AlphaFoldDB" id="A0AAD9R074"/>
<dbReference type="PANTHER" id="PTHR46986:SF1">
    <property type="entry name" value="ENDORIBONUCLEASE YBEY, CHLOROPLASTIC"/>
    <property type="match status" value="1"/>
</dbReference>
<keyword evidence="5" id="KW-0255">Endonuclease</keyword>
<proteinExistence type="inferred from homology"/>
<comment type="caution">
    <text evidence="8">The sequence shown here is derived from an EMBL/GenBank/DDBJ whole genome shotgun (WGS) entry which is preliminary data.</text>
</comment>
<name>A0AAD9R074_ACRCE</name>
<evidence type="ECO:0000256" key="7">
    <source>
        <dbReference type="ARBA" id="ARBA00022833"/>
    </source>
</evidence>
<evidence type="ECO:0000256" key="6">
    <source>
        <dbReference type="ARBA" id="ARBA00022801"/>
    </source>
</evidence>
<dbReference type="HAMAP" id="MF_00009">
    <property type="entry name" value="Endoribonucl_YbeY"/>
    <property type="match status" value="1"/>
</dbReference>
<sequence length="203" mass="23520">MVALIKNLQTRTILNIPLLLQNSNSLLEILRICHFDVNLVFVGKGFIKSLNLRYRRRNVTTDILAFPYLQFPRPGVPPKLPLKPYEHTLGDIVLGTPQIKEDCESDGVELDSYLPVIITHGLCHLMGYTHDTQENLDMMRSKEVEVLTEFNKRTGYNTVPITPRKLNLYRIRERDKKKMQHTSTSSVEEEFDIDVENQILKDK</sequence>
<keyword evidence="9" id="KW-1185">Reference proteome</keyword>
<comment type="similarity">
    <text evidence="2">Belongs to the endoribonuclease YbeY family.</text>
</comment>
<dbReference type="SUPFAM" id="SSF55486">
    <property type="entry name" value="Metalloproteases ('zincins'), catalytic domain"/>
    <property type="match status" value="1"/>
</dbReference>
<keyword evidence="6" id="KW-0378">Hydrolase</keyword>
<keyword evidence="3" id="KW-0540">Nuclease</keyword>
<dbReference type="NCBIfam" id="TIGR00043">
    <property type="entry name" value="rRNA maturation RNase YbeY"/>
    <property type="match status" value="1"/>
</dbReference>
<dbReference type="GO" id="GO:0046872">
    <property type="term" value="F:metal ion binding"/>
    <property type="evidence" value="ECO:0007669"/>
    <property type="project" value="UniProtKB-KW"/>
</dbReference>
<dbReference type="InterPro" id="IPR023091">
    <property type="entry name" value="MetalPrtase_cat_dom_sf_prd"/>
</dbReference>
<evidence type="ECO:0000256" key="1">
    <source>
        <dbReference type="ARBA" id="ARBA00001947"/>
    </source>
</evidence>
<evidence type="ECO:0000256" key="5">
    <source>
        <dbReference type="ARBA" id="ARBA00022759"/>
    </source>
</evidence>
<dbReference type="Pfam" id="PF02130">
    <property type="entry name" value="YbeY"/>
    <property type="match status" value="1"/>
</dbReference>
<organism evidence="8 9">
    <name type="scientific">Acropora cervicornis</name>
    <name type="common">Staghorn coral</name>
    <dbReference type="NCBI Taxonomy" id="6130"/>
    <lineage>
        <taxon>Eukaryota</taxon>
        <taxon>Metazoa</taxon>
        <taxon>Cnidaria</taxon>
        <taxon>Anthozoa</taxon>
        <taxon>Hexacorallia</taxon>
        <taxon>Scleractinia</taxon>
        <taxon>Astrocoeniina</taxon>
        <taxon>Acroporidae</taxon>
        <taxon>Acropora</taxon>
    </lineage>
</organism>
<reference evidence="8" key="2">
    <citation type="journal article" date="2023" name="Science">
        <title>Genomic signatures of disease resistance in endangered staghorn corals.</title>
        <authorList>
            <person name="Vollmer S.V."/>
            <person name="Selwyn J.D."/>
            <person name="Despard B.A."/>
            <person name="Roesel C.L."/>
        </authorList>
    </citation>
    <scope>NUCLEOTIDE SEQUENCE</scope>
    <source>
        <strain evidence="8">K2</strain>
    </source>
</reference>
<dbReference type="Proteomes" id="UP001249851">
    <property type="component" value="Unassembled WGS sequence"/>
</dbReference>
<dbReference type="InterPro" id="IPR020549">
    <property type="entry name" value="YbeY_CS"/>
</dbReference>
<keyword evidence="7" id="KW-0862">Zinc</keyword>
<evidence type="ECO:0000313" key="9">
    <source>
        <dbReference type="Proteomes" id="UP001249851"/>
    </source>
</evidence>